<feature type="domain" description="Zinc knuckle CX2CX4HX4C" evidence="13">
    <location>
        <begin position="1490"/>
        <end position="1533"/>
    </location>
</feature>
<evidence type="ECO:0000313" key="14">
    <source>
        <dbReference type="EMBL" id="CAD5327394.1"/>
    </source>
</evidence>
<feature type="compositionally biased region" description="Basic and acidic residues" evidence="10">
    <location>
        <begin position="1615"/>
        <end position="1630"/>
    </location>
</feature>
<keyword evidence="5" id="KW-0158">Chromosome</keyword>
<dbReference type="CDD" id="cd06222">
    <property type="entry name" value="RNase_H_like"/>
    <property type="match status" value="1"/>
</dbReference>
<dbReference type="SUPFAM" id="SSF53098">
    <property type="entry name" value="Ribonuclease H-like"/>
    <property type="match status" value="1"/>
</dbReference>
<dbReference type="InterPro" id="IPR028262">
    <property type="entry name" value="CTC1_plant"/>
</dbReference>
<organism evidence="14 15">
    <name type="scientific">Arabidopsis thaliana</name>
    <name type="common">Mouse-ear cress</name>
    <dbReference type="NCBI Taxonomy" id="3702"/>
    <lineage>
        <taxon>Eukaryota</taxon>
        <taxon>Viridiplantae</taxon>
        <taxon>Streptophyta</taxon>
        <taxon>Embryophyta</taxon>
        <taxon>Tracheophyta</taxon>
        <taxon>Spermatophyta</taxon>
        <taxon>Magnoliopsida</taxon>
        <taxon>eudicotyledons</taxon>
        <taxon>Gunneridae</taxon>
        <taxon>Pentapetalae</taxon>
        <taxon>rosids</taxon>
        <taxon>malvids</taxon>
        <taxon>Brassicales</taxon>
        <taxon>Brassicaceae</taxon>
        <taxon>Camelineae</taxon>
        <taxon>Arabidopsis</taxon>
    </lineage>
</organism>
<evidence type="ECO:0000256" key="5">
    <source>
        <dbReference type="ARBA" id="ARBA00022454"/>
    </source>
</evidence>
<dbReference type="GO" id="GO:0000723">
    <property type="term" value="P:telomere maintenance"/>
    <property type="evidence" value="ECO:0007669"/>
    <property type="project" value="InterPro"/>
</dbReference>
<evidence type="ECO:0000256" key="3">
    <source>
        <dbReference type="ARBA" id="ARBA00006332"/>
    </source>
</evidence>
<comment type="similarity">
    <text evidence="3">Belongs to the CTC1 family.</text>
</comment>
<feature type="domain" description="RNase H type-1" evidence="12">
    <location>
        <begin position="1913"/>
        <end position="1996"/>
    </location>
</feature>
<dbReference type="PANTHER" id="PTHR14865:SF2">
    <property type="entry name" value="CST COMPLEX SUBUNIT CTC1"/>
    <property type="match status" value="1"/>
</dbReference>
<feature type="domain" description="DC1" evidence="11">
    <location>
        <begin position="1296"/>
        <end position="1339"/>
    </location>
</feature>
<keyword evidence="8" id="KW-0238">DNA-binding</keyword>
<dbReference type="InterPro" id="IPR044730">
    <property type="entry name" value="RNase_H-like_dom_plant"/>
</dbReference>
<dbReference type="EMBL" id="LR881469">
    <property type="protein sequence ID" value="CAD5327394.1"/>
    <property type="molecule type" value="Genomic_DNA"/>
</dbReference>
<dbReference type="InterPro" id="IPR042617">
    <property type="entry name" value="CTC1-like"/>
</dbReference>
<evidence type="ECO:0000256" key="10">
    <source>
        <dbReference type="SAM" id="MobiDB-lite"/>
    </source>
</evidence>
<dbReference type="InterPro" id="IPR025836">
    <property type="entry name" value="Zn_knuckle_CX2CX4HX4C"/>
</dbReference>
<evidence type="ECO:0000259" key="11">
    <source>
        <dbReference type="Pfam" id="PF03107"/>
    </source>
</evidence>
<comment type="subcellular location">
    <subcellularLocation>
        <location evidence="2">Chromosome</location>
        <location evidence="2">Telomere</location>
    </subcellularLocation>
    <subcellularLocation>
        <location evidence="1">Nucleus</location>
    </subcellularLocation>
</comment>
<feature type="region of interest" description="Disordered" evidence="10">
    <location>
        <begin position="1543"/>
        <end position="1715"/>
    </location>
</feature>
<keyword evidence="9" id="KW-0539">Nucleus</keyword>
<dbReference type="GO" id="GO:0000781">
    <property type="term" value="C:chromosome, telomeric region"/>
    <property type="evidence" value="ECO:0007669"/>
    <property type="project" value="UniProtKB-SubCell"/>
</dbReference>
<dbReference type="Pfam" id="PF13456">
    <property type="entry name" value="RVT_3"/>
    <property type="match status" value="1"/>
</dbReference>
<feature type="compositionally biased region" description="Basic residues" evidence="10">
    <location>
        <begin position="1814"/>
        <end position="1829"/>
    </location>
</feature>
<reference evidence="14 15" key="1">
    <citation type="submission" date="2020-09" db="EMBL/GenBank/DDBJ databases">
        <authorList>
            <person name="Ashkenazy H."/>
        </authorList>
    </citation>
    <scope>NUCLEOTIDE SEQUENCE [LARGE SCALE GENOMIC DNA]</scope>
    <source>
        <strain evidence="15">cv. Cdm-0</strain>
    </source>
</reference>
<dbReference type="InterPro" id="IPR046349">
    <property type="entry name" value="C1-like_sf"/>
</dbReference>
<evidence type="ECO:0000256" key="1">
    <source>
        <dbReference type="ARBA" id="ARBA00004123"/>
    </source>
</evidence>
<dbReference type="PANTHER" id="PTHR14865">
    <property type="entry name" value="CST COMPLEX SUBUNIT CTC1"/>
    <property type="match status" value="1"/>
</dbReference>
<evidence type="ECO:0000313" key="15">
    <source>
        <dbReference type="Proteomes" id="UP000516314"/>
    </source>
</evidence>
<evidence type="ECO:0000259" key="13">
    <source>
        <dbReference type="Pfam" id="PF14392"/>
    </source>
</evidence>
<dbReference type="InterPro" id="IPR036397">
    <property type="entry name" value="RNaseH_sf"/>
</dbReference>
<name>A0A7G2EWW4_ARATH</name>
<sequence length="2008" mass="224857">MENATILTVKDLVNEGRAVTGASSLFSSAASHSSSESASTNPKSHHGAVDSDFSRKFLTPLNHPAVIVGTIALPSETLKCPNRYCFRFTDGDLTICCDILGFEIRAIGSKICVLSWNFLPMKHSGGFLEIIKWKFVDSGSLLSRCSEISSFPLIPSLYSSQSGDRKSRYSVCGVLESISPVSVVPCMDGFSSDSVNLPGFLVHVMACECKVYSRDAIDCGHAYERSVFVYFCGLEAASWHPVVMKLVGRNVALSGLKRKLVYVRGDSLLVFVTTENSVLHPLWFSKKQMGLKTGVERRGNCGSYLGFVRGLYLKGKLVEMDEDVWLLLTDQILNRSHSIRTGSLIFIRNVHFVNTKFPWGEVLILGACFKTSITVELFSPFETSCLVDSCRQTCLSLYIESLSFPARFWTLLVRISFEKFNRMPSDREILRSCQKDELTKMYAESRIPPSMFQPRGGIFTEFCMHESCGCNSEARDCNLKLVMPISSFVYHVKVMLNELLSQIKKDFSASDCLSHSSSTWKRCNNTNTKTLRSEDTGVILFGRLKISSSGRLQLHDRTSSIDVLTPDLLSDRNASRICEVSDYYLIIEGIPESMLHMPFLQNPFRCSSVLNPTPLAIINTLTVPFSLSLGTASCKHLLKHHPFDWRHDFNEFKEGFFHLFRVTHKFPILKNGHPGMPDCTSVFIEALVLPWDLICTVTEEEAAAPNFEEHDTSQETRPHKRCKTNNGLQSESFLSVPHELSCQMTIRCASSHCLVATATLSNLTENKSGKMHSAMRGLQIGGCYLMKHGSDDSFCVGRSGISNNDKINFRPETRLWSLEFSFDEVLTHDGSMDVHPLESSQPSFAVEQQNVSSPQPCSDVSLLLPYDAKGLFSVFLKDLEGLNKPIAAGKDNNNISCSTQSEKIMHAEPSRLLPSNSLFPEGNHATFRGDIVAVDAVTSSVVDVSSSYCINVLVNQQIVKIFGPLRRHSYLTGFGPGTNATFYRILGTGEQNSFVLTSASFIKINSRKALDSPQLEKPTHRGALCLPKITPQEYEPCILAGPACNSFSGNEDNQQIKFACKVLSVYLLVLQTRSDDPSENECRNNIVIPLAGFVVDDGSSTYLCWTSGERAFTILRLHEELPEEAVDVVQWTRRYSNWGTTAYHLDQIVRVHKRIVMKCNGSQIDALFQDITIAVTSDQLLTKSEDKFLKWLILNAISGPIWEVAASSMNMKMIEHLEREQCVEMETSRYNLQSVWGNEVCQVDPLVRAWSLLQDNYKIIHNFELLGILYCKICDFDVDLYCAKYPPPEVIDISETHNHKLTLIKKQIEFDCDAKCGNDGYGFRYKCHECEVSFHVDCVWNPSEESFSWFPFFRPPLLGVSAAGSCSPPISAWLSDTQKKKRRSGWTVAANLSVGHLSEFRRVKTLHLLLKTSLLCWVELQTPQIQRPRALVEYMVQYWNLENRVTGRELGPERFFFRFETEADLQLALGPVIDKDLSDGRIRVNINGLEPLEMKIPIRLPTGEVTTVFLEYEKLEKHCFSCFSLSHEEKACPLKPLVSNKESRIPGINQEKTLQNLEDGKRRQDARRSNWPARREEAPKSVEGPRGKEHFNSRRSDHREKSDYPSAYSHRHREPRRDFSPQDRSRRDYSRPASYNSRRDSGNTVTQSSVSRADLSMQPPLQPPLLATDARSRLSGSKDRGETSTPRSRRPALERIGHSLPELLPPPPPTNTSLSDRLQDVEIQYLGDPDHDCSRQVVHEFGSSSGKGQLDDGERVHASLRLSVPLESVTVTLPTQMPVSKAPRKRKVPARAPKPKPSSSSRVARIPLQGASLRKQKVVSRKPASRKKLRVDNLPESQESPVQPLLSNPPRPACSEEGLVLKAILDARAWMEAQLLIHHPSPISDYPSLTPNPKDPYKVKIKENQSSSSFVGSALMAETLAVHLALVDALSTGVRQLNVFSDCKELISLLNSGKSIVELRGLLHDIRELSVSFTHLCFFFIPRLSNVVADSLAKLALSVILSSSVSGG</sequence>
<dbReference type="Pfam" id="PF03107">
    <property type="entry name" value="C1_2"/>
    <property type="match status" value="1"/>
</dbReference>
<dbReference type="Gene3D" id="3.30.420.10">
    <property type="entry name" value="Ribonuclease H-like superfamily/Ribonuclease H"/>
    <property type="match status" value="1"/>
</dbReference>
<protein>
    <recommendedName>
        <fullName evidence="4">CST complex subunit CTC1</fullName>
    </recommendedName>
</protein>
<dbReference type="Pfam" id="PF14392">
    <property type="entry name" value="zf-CCHC_4"/>
    <property type="match status" value="1"/>
</dbReference>
<dbReference type="SUPFAM" id="SSF57889">
    <property type="entry name" value="Cysteine-rich domain"/>
    <property type="match status" value="1"/>
</dbReference>
<dbReference type="GO" id="GO:0005634">
    <property type="term" value="C:nucleus"/>
    <property type="evidence" value="ECO:0007669"/>
    <property type="project" value="UniProtKB-SubCell"/>
</dbReference>
<evidence type="ECO:0000256" key="8">
    <source>
        <dbReference type="ARBA" id="ARBA00023125"/>
    </source>
</evidence>
<evidence type="ECO:0000259" key="12">
    <source>
        <dbReference type="Pfam" id="PF13456"/>
    </source>
</evidence>
<evidence type="ECO:0000256" key="2">
    <source>
        <dbReference type="ARBA" id="ARBA00004574"/>
    </source>
</evidence>
<feature type="compositionally biased region" description="Basic and acidic residues" evidence="10">
    <location>
        <begin position="1558"/>
        <end position="1603"/>
    </location>
</feature>
<evidence type="ECO:0000256" key="6">
    <source>
        <dbReference type="ARBA" id="ARBA00022737"/>
    </source>
</evidence>
<dbReference type="InterPro" id="IPR012337">
    <property type="entry name" value="RNaseH-like_sf"/>
</dbReference>
<keyword evidence="7" id="KW-0779">Telomere</keyword>
<evidence type="ECO:0000256" key="4">
    <source>
        <dbReference type="ARBA" id="ARBA00016175"/>
    </source>
</evidence>
<accession>A0A7G2EWW4</accession>
<feature type="region of interest" description="Disordered" evidence="10">
    <location>
        <begin position="1775"/>
        <end position="1851"/>
    </location>
</feature>
<gene>
    <name evidence="14" type="ORF">AT9943_LOCUS15095</name>
</gene>
<dbReference type="GO" id="GO:0004523">
    <property type="term" value="F:RNA-DNA hybrid ribonuclease activity"/>
    <property type="evidence" value="ECO:0007669"/>
    <property type="project" value="InterPro"/>
</dbReference>
<evidence type="ECO:0000256" key="7">
    <source>
        <dbReference type="ARBA" id="ARBA00022895"/>
    </source>
</evidence>
<feature type="compositionally biased region" description="Basic and acidic residues" evidence="10">
    <location>
        <begin position="1670"/>
        <end position="1682"/>
    </location>
</feature>
<evidence type="ECO:0000256" key="9">
    <source>
        <dbReference type="ARBA" id="ARBA00023242"/>
    </source>
</evidence>
<dbReference type="Proteomes" id="UP000516314">
    <property type="component" value="Chromosome 4"/>
</dbReference>
<dbReference type="GO" id="GO:0003677">
    <property type="term" value="F:DNA binding"/>
    <property type="evidence" value="ECO:0007669"/>
    <property type="project" value="UniProtKB-KW"/>
</dbReference>
<dbReference type="Pfam" id="PF15491">
    <property type="entry name" value="CTC1_2"/>
    <property type="match status" value="1"/>
</dbReference>
<dbReference type="InterPro" id="IPR002156">
    <property type="entry name" value="RNaseH_domain"/>
</dbReference>
<dbReference type="InterPro" id="IPR004146">
    <property type="entry name" value="DC1"/>
</dbReference>
<proteinExistence type="inferred from homology"/>
<keyword evidence="6" id="KW-0677">Repeat</keyword>
<feature type="compositionally biased region" description="Polar residues" evidence="10">
    <location>
        <begin position="1642"/>
        <end position="1651"/>
    </location>
</feature>